<dbReference type="RefSeq" id="XP_009172771.1">
    <property type="nucleotide sequence ID" value="XM_009174507.1"/>
</dbReference>
<dbReference type="KEGG" id="ovi:T265_08641"/>
<name>A0A074ZJD5_OPIVI</name>
<proteinExistence type="predicted"/>
<sequence length="124" mass="13962">MDCYNFNRTCQFPTPEIILRSTLTNHEDCSQLSQPIANAIQSQILHSPEASIKCKAHAKRWYDGGQFIQQGLCFAKVFKDEGDVICVLQIDKALASNNLDTGVLKAIQCSLYYFIDDEVEQELG</sequence>
<dbReference type="Proteomes" id="UP000054324">
    <property type="component" value="Unassembled WGS sequence"/>
</dbReference>
<organism evidence="1 2">
    <name type="scientific">Opisthorchis viverrini</name>
    <name type="common">Southeast Asian liver fluke</name>
    <dbReference type="NCBI Taxonomy" id="6198"/>
    <lineage>
        <taxon>Eukaryota</taxon>
        <taxon>Metazoa</taxon>
        <taxon>Spiralia</taxon>
        <taxon>Lophotrochozoa</taxon>
        <taxon>Platyhelminthes</taxon>
        <taxon>Trematoda</taxon>
        <taxon>Digenea</taxon>
        <taxon>Opisthorchiida</taxon>
        <taxon>Opisthorchiata</taxon>
        <taxon>Opisthorchiidae</taxon>
        <taxon>Opisthorchis</taxon>
    </lineage>
</organism>
<protein>
    <submittedName>
        <fullName evidence="1">Uncharacterized protein</fullName>
    </submittedName>
</protein>
<evidence type="ECO:0000313" key="2">
    <source>
        <dbReference type="Proteomes" id="UP000054324"/>
    </source>
</evidence>
<accession>A0A074ZJD5</accession>
<keyword evidence="2" id="KW-1185">Reference proteome</keyword>
<dbReference type="AlphaFoldDB" id="A0A074ZJD5"/>
<reference evidence="1 2" key="1">
    <citation type="submission" date="2013-11" db="EMBL/GenBank/DDBJ databases">
        <title>Opisthorchis viverrini - life in the bile duct.</title>
        <authorList>
            <person name="Young N.D."/>
            <person name="Nagarajan N."/>
            <person name="Lin S.J."/>
            <person name="Korhonen P.K."/>
            <person name="Jex A.R."/>
            <person name="Hall R.S."/>
            <person name="Safavi-Hemami H."/>
            <person name="Kaewkong W."/>
            <person name="Bertrand D."/>
            <person name="Gao S."/>
            <person name="Seet Q."/>
            <person name="Wongkham S."/>
            <person name="Teh B.T."/>
            <person name="Wongkham C."/>
            <person name="Intapan P.M."/>
            <person name="Maleewong W."/>
            <person name="Yang X."/>
            <person name="Hu M."/>
            <person name="Wang Z."/>
            <person name="Hofmann A."/>
            <person name="Sternberg P.W."/>
            <person name="Tan P."/>
            <person name="Wang J."/>
            <person name="Gasser R.B."/>
        </authorList>
    </citation>
    <scope>NUCLEOTIDE SEQUENCE [LARGE SCALE GENOMIC DNA]</scope>
</reference>
<evidence type="ECO:0000313" key="1">
    <source>
        <dbReference type="EMBL" id="KER23475.1"/>
    </source>
</evidence>
<dbReference type="CTD" id="20322820"/>
<dbReference type="GeneID" id="20322820"/>
<gene>
    <name evidence="1" type="ORF">T265_08641</name>
</gene>
<dbReference type="EMBL" id="KL596848">
    <property type="protein sequence ID" value="KER23475.1"/>
    <property type="molecule type" value="Genomic_DNA"/>
</dbReference>
<dbReference type="OrthoDB" id="10585320at2759"/>